<comment type="caution">
    <text evidence="3">The sequence shown here is derived from an EMBL/GenBank/DDBJ whole genome shotgun (WGS) entry which is preliminary data.</text>
</comment>
<evidence type="ECO:0000313" key="3">
    <source>
        <dbReference type="EMBL" id="MZP28560.1"/>
    </source>
</evidence>
<dbReference type="SUPFAM" id="SSF56281">
    <property type="entry name" value="Metallo-hydrolase/oxidoreductase"/>
    <property type="match status" value="1"/>
</dbReference>
<dbReference type="OrthoDB" id="9805728at2"/>
<accession>A0A845L248</accession>
<evidence type="ECO:0000313" key="4">
    <source>
        <dbReference type="Proteomes" id="UP000463470"/>
    </source>
</evidence>
<dbReference type="GO" id="GO:0016787">
    <property type="term" value="F:hydrolase activity"/>
    <property type="evidence" value="ECO:0007669"/>
    <property type="project" value="UniProtKB-KW"/>
</dbReference>
<dbReference type="Pfam" id="PF12706">
    <property type="entry name" value="Lactamase_B_2"/>
    <property type="match status" value="1"/>
</dbReference>
<feature type="domain" description="Metallo-beta-lactamase" evidence="2">
    <location>
        <begin position="19"/>
        <end position="212"/>
    </location>
</feature>
<organism evidence="3 4">
    <name type="scientific">Heliomicrobium undosum</name>
    <dbReference type="NCBI Taxonomy" id="121734"/>
    <lineage>
        <taxon>Bacteria</taxon>
        <taxon>Bacillati</taxon>
        <taxon>Bacillota</taxon>
        <taxon>Clostridia</taxon>
        <taxon>Eubacteriales</taxon>
        <taxon>Heliobacteriaceae</taxon>
        <taxon>Heliomicrobium</taxon>
    </lineage>
</organism>
<reference evidence="3 4" key="1">
    <citation type="submission" date="2020-01" db="EMBL/GenBank/DDBJ databases">
        <title>Whole-genome sequence of Heliobacterium undosum DSM 13378.</title>
        <authorList>
            <person name="Kyndt J.A."/>
            <person name="Meyer T.E."/>
        </authorList>
    </citation>
    <scope>NUCLEOTIDE SEQUENCE [LARGE SCALE GENOMIC DNA]</scope>
    <source>
        <strain evidence="3 4">DSM 13378</strain>
    </source>
</reference>
<dbReference type="InterPro" id="IPR050114">
    <property type="entry name" value="UPF0173_UPF0282_UlaG_hydrolase"/>
</dbReference>
<dbReference type="Proteomes" id="UP000463470">
    <property type="component" value="Unassembled WGS sequence"/>
</dbReference>
<proteinExistence type="predicted"/>
<dbReference type="RefSeq" id="WP_161254309.1">
    <property type="nucleotide sequence ID" value="NZ_WXEY01000002.1"/>
</dbReference>
<evidence type="ECO:0000259" key="2">
    <source>
        <dbReference type="Pfam" id="PF12706"/>
    </source>
</evidence>
<keyword evidence="1 3" id="KW-0378">Hydrolase</keyword>
<dbReference type="InterPro" id="IPR036866">
    <property type="entry name" value="RibonucZ/Hydroxyglut_hydro"/>
</dbReference>
<dbReference type="PANTHER" id="PTHR43546">
    <property type="entry name" value="UPF0173 METAL-DEPENDENT HYDROLASE MJ1163-RELATED"/>
    <property type="match status" value="1"/>
</dbReference>
<dbReference type="AlphaFoldDB" id="A0A845L248"/>
<sequence length="258" mass="28602">MKIRLIRHATVLLDIGGQKILVDPMLSPARAMEPVVHSPNRQRNPLVELPLSTEALLDVDAVLLTHTHRDHFDDEAAKRLPKDVPVFCQPSDEGKVNDLGFASVHRVDDRLDWGEITLIRTGGQHGRGEMAERMGPVSGYVIQATGEPSLYIAGDTVWCPPVEATLDQYRPAISILYGGAAQFLEGGPITMAWDDVLQVCRKNADMKVVVIHLEAFNHCLERRSDLKRKRDEHGLSERISVPLDGELLIFPKTTPVSG</sequence>
<gene>
    <name evidence="3" type="ORF">GTO91_02320</name>
</gene>
<dbReference type="EMBL" id="WXEY01000002">
    <property type="protein sequence ID" value="MZP28560.1"/>
    <property type="molecule type" value="Genomic_DNA"/>
</dbReference>
<protein>
    <submittedName>
        <fullName evidence="3">MBL fold metallo-hydrolase</fullName>
    </submittedName>
</protein>
<keyword evidence="4" id="KW-1185">Reference proteome</keyword>
<dbReference type="InterPro" id="IPR001279">
    <property type="entry name" value="Metallo-B-lactamas"/>
</dbReference>
<dbReference type="Gene3D" id="3.60.15.10">
    <property type="entry name" value="Ribonuclease Z/Hydroxyacylglutathione hydrolase-like"/>
    <property type="match status" value="1"/>
</dbReference>
<dbReference type="PANTHER" id="PTHR43546:SF9">
    <property type="entry name" value="L-ASCORBATE-6-PHOSPHATE LACTONASE ULAG-RELATED"/>
    <property type="match status" value="1"/>
</dbReference>
<evidence type="ECO:0000256" key="1">
    <source>
        <dbReference type="ARBA" id="ARBA00022801"/>
    </source>
</evidence>
<name>A0A845L248_9FIRM</name>